<feature type="region of interest" description="Disordered" evidence="1">
    <location>
        <begin position="1"/>
        <end position="263"/>
    </location>
</feature>
<proteinExistence type="predicted"/>
<feature type="compositionally biased region" description="Basic and acidic residues" evidence="1">
    <location>
        <begin position="77"/>
        <end position="95"/>
    </location>
</feature>
<accession>A0A919QZR0</accession>
<evidence type="ECO:0000313" key="2">
    <source>
        <dbReference type="EMBL" id="GII77014.1"/>
    </source>
</evidence>
<gene>
    <name evidence="2" type="ORF">Sru01_19960</name>
</gene>
<feature type="compositionally biased region" description="Basic and acidic residues" evidence="1">
    <location>
        <begin position="1"/>
        <end position="28"/>
    </location>
</feature>
<evidence type="ECO:0000313" key="3">
    <source>
        <dbReference type="Proteomes" id="UP000655287"/>
    </source>
</evidence>
<evidence type="ECO:0000256" key="1">
    <source>
        <dbReference type="SAM" id="MobiDB-lite"/>
    </source>
</evidence>
<name>A0A919QZR0_9ACTN</name>
<dbReference type="Proteomes" id="UP000655287">
    <property type="component" value="Unassembled WGS sequence"/>
</dbReference>
<keyword evidence="3" id="KW-1185">Reference proteome</keyword>
<sequence length="353" mass="36846">MEPYRRDIDEDADGRHGTDRPAESHADVLDGPAGPAHGPGVRPDGVAGPGTPGQNDHLDRRSGASGDRLVASGPASRADDGRPEEATSDFGRHGSPDAAPYPDDADQPTRPEGAAVTDDAPGAHRSDGTGGLADPDHTGETGDTDDTDDTDDTARHPRGAGDEPAGAHEPGRTDAGRLPAGYDGTAPSVTDLDHHDLDRDHTDRHDTDVPGADRYDSDRDVAGRDGTGLTDAGAGGVAAAPVPGATAAAPDAAGGAADDRARELQQRWREVQAGFVDDPRDAVQQADRLVEEAVAALTARRQALADRWNKADDNDTEQLRLALRDYRSMLQELAGLTYSPAGQVPSPARHQTR</sequence>
<dbReference type="RefSeq" id="WP_203983716.1">
    <property type="nucleotide sequence ID" value="NZ_BOOU01000031.1"/>
</dbReference>
<organism evidence="2 3">
    <name type="scientific">Sphaerisporangium rufum</name>
    <dbReference type="NCBI Taxonomy" id="1381558"/>
    <lineage>
        <taxon>Bacteria</taxon>
        <taxon>Bacillati</taxon>
        <taxon>Actinomycetota</taxon>
        <taxon>Actinomycetes</taxon>
        <taxon>Streptosporangiales</taxon>
        <taxon>Streptosporangiaceae</taxon>
        <taxon>Sphaerisporangium</taxon>
    </lineage>
</organism>
<reference evidence="2" key="1">
    <citation type="submission" date="2021-01" db="EMBL/GenBank/DDBJ databases">
        <title>Whole genome shotgun sequence of Sphaerisporangium rufum NBRC 109079.</title>
        <authorList>
            <person name="Komaki H."/>
            <person name="Tamura T."/>
        </authorList>
    </citation>
    <scope>NUCLEOTIDE SEQUENCE</scope>
    <source>
        <strain evidence="2">NBRC 109079</strain>
    </source>
</reference>
<dbReference type="AlphaFoldDB" id="A0A919QZR0"/>
<feature type="compositionally biased region" description="Acidic residues" evidence="1">
    <location>
        <begin position="142"/>
        <end position="151"/>
    </location>
</feature>
<feature type="compositionally biased region" description="Basic and acidic residues" evidence="1">
    <location>
        <begin position="191"/>
        <end position="223"/>
    </location>
</feature>
<dbReference type="EMBL" id="BOOU01000031">
    <property type="protein sequence ID" value="GII77014.1"/>
    <property type="molecule type" value="Genomic_DNA"/>
</dbReference>
<feature type="compositionally biased region" description="Basic and acidic residues" evidence="1">
    <location>
        <begin position="152"/>
        <end position="175"/>
    </location>
</feature>
<comment type="caution">
    <text evidence="2">The sequence shown here is derived from an EMBL/GenBank/DDBJ whole genome shotgun (WGS) entry which is preliminary data.</text>
</comment>
<feature type="compositionally biased region" description="Low complexity" evidence="1">
    <location>
        <begin position="227"/>
        <end position="256"/>
    </location>
</feature>
<protein>
    <submittedName>
        <fullName evidence="2">Uncharacterized protein</fullName>
    </submittedName>
</protein>